<evidence type="ECO:0000256" key="7">
    <source>
        <dbReference type="SAM" id="MobiDB-lite"/>
    </source>
</evidence>
<accession>A0AAU7KV32</accession>
<evidence type="ECO:0000256" key="6">
    <source>
        <dbReference type="ARBA" id="ARBA00023288"/>
    </source>
</evidence>
<name>A0AAU7KV32_9GAMM</name>
<dbReference type="NCBIfam" id="NF047847">
    <property type="entry name" value="SS_mature_LptM"/>
    <property type="match status" value="1"/>
</dbReference>
<gene>
    <name evidence="9" type="ORF">NFG57_00680</name>
</gene>
<dbReference type="GO" id="GO:0009279">
    <property type="term" value="C:cell outer membrane"/>
    <property type="evidence" value="ECO:0007669"/>
    <property type="project" value="UniProtKB-SubCell"/>
</dbReference>
<dbReference type="PROSITE" id="PS51257">
    <property type="entry name" value="PROKAR_LIPOPROTEIN"/>
    <property type="match status" value="1"/>
</dbReference>
<evidence type="ECO:0000256" key="4">
    <source>
        <dbReference type="ARBA" id="ARBA00023139"/>
    </source>
</evidence>
<protein>
    <submittedName>
        <fullName evidence="9">Lipoprotein</fullName>
    </submittedName>
</protein>
<feature type="region of interest" description="Disordered" evidence="7">
    <location>
        <begin position="28"/>
        <end position="74"/>
    </location>
</feature>
<feature type="compositionally biased region" description="Acidic residues" evidence="7">
    <location>
        <begin position="50"/>
        <end position="74"/>
    </location>
</feature>
<keyword evidence="6 9" id="KW-0449">Lipoprotein</keyword>
<sequence length="74" mass="8018">MNRLVKVLRPALLPALLLALMALAGCGQKGPLYLPGDEEAAERYGPRETVEDEQGEEGEEDSQESDQSATEDES</sequence>
<reference evidence="9" key="1">
    <citation type="submission" date="2022-06" db="EMBL/GenBank/DDBJ databases">
        <title>A novel DMS-producing enzyme.</title>
        <authorList>
            <person name="Zhang Y."/>
        </authorList>
    </citation>
    <scope>NUCLEOTIDE SEQUENCE</scope>
    <source>
        <strain evidence="9">H10-59</strain>
    </source>
</reference>
<organism evidence="9">
    <name type="scientific">Halomonas sp. H10-59</name>
    <dbReference type="NCBI Taxonomy" id="2950874"/>
    <lineage>
        <taxon>Bacteria</taxon>
        <taxon>Pseudomonadati</taxon>
        <taxon>Pseudomonadota</taxon>
        <taxon>Gammaproteobacteria</taxon>
        <taxon>Oceanospirillales</taxon>
        <taxon>Halomonadaceae</taxon>
        <taxon>Halomonas</taxon>
    </lineage>
</organism>
<keyword evidence="3" id="KW-0472">Membrane</keyword>
<evidence type="ECO:0000256" key="8">
    <source>
        <dbReference type="SAM" id="SignalP"/>
    </source>
</evidence>
<dbReference type="Pfam" id="PF13627">
    <property type="entry name" value="LptM_cons"/>
    <property type="match status" value="1"/>
</dbReference>
<keyword evidence="5" id="KW-0998">Cell outer membrane</keyword>
<keyword evidence="2 8" id="KW-0732">Signal</keyword>
<feature type="signal peptide" evidence="8">
    <location>
        <begin position="1"/>
        <end position="24"/>
    </location>
</feature>
<evidence type="ECO:0000313" key="9">
    <source>
        <dbReference type="EMBL" id="XBO75337.1"/>
    </source>
</evidence>
<evidence type="ECO:0000256" key="3">
    <source>
        <dbReference type="ARBA" id="ARBA00023136"/>
    </source>
</evidence>
<dbReference type="EMBL" id="CP098828">
    <property type="protein sequence ID" value="XBO75337.1"/>
    <property type="molecule type" value="Genomic_DNA"/>
</dbReference>
<evidence type="ECO:0000256" key="1">
    <source>
        <dbReference type="ARBA" id="ARBA00004459"/>
    </source>
</evidence>
<evidence type="ECO:0000256" key="5">
    <source>
        <dbReference type="ARBA" id="ARBA00023237"/>
    </source>
</evidence>
<dbReference type="AlphaFoldDB" id="A0AAU7KV32"/>
<feature type="chain" id="PRO_5044008916" evidence="8">
    <location>
        <begin position="25"/>
        <end position="74"/>
    </location>
</feature>
<comment type="subcellular location">
    <subcellularLocation>
        <location evidence="1">Cell outer membrane</location>
        <topology evidence="1">Lipid-anchor</topology>
    </subcellularLocation>
</comment>
<proteinExistence type="predicted"/>
<dbReference type="InterPro" id="IPR032831">
    <property type="entry name" value="LptM_cons"/>
</dbReference>
<dbReference type="RefSeq" id="WP_181248648.1">
    <property type="nucleotide sequence ID" value="NZ_CP098828.1"/>
</dbReference>
<evidence type="ECO:0000256" key="2">
    <source>
        <dbReference type="ARBA" id="ARBA00022729"/>
    </source>
</evidence>
<keyword evidence="4" id="KW-0564">Palmitate</keyword>